<evidence type="ECO:0000313" key="2">
    <source>
        <dbReference type="Proteomes" id="UP000630887"/>
    </source>
</evidence>
<name>A0A8J3KKU2_9ACTN</name>
<dbReference type="EMBL" id="BONI01000007">
    <property type="protein sequence ID" value="GIG04433.1"/>
    <property type="molecule type" value="Genomic_DNA"/>
</dbReference>
<protein>
    <submittedName>
        <fullName evidence="1">Uncharacterized protein</fullName>
    </submittedName>
</protein>
<accession>A0A8J3KKU2</accession>
<reference evidence="1 2" key="1">
    <citation type="submission" date="2021-01" db="EMBL/GenBank/DDBJ databases">
        <title>Whole genome shotgun sequence of Catellatospora coxensis NBRC 107359.</title>
        <authorList>
            <person name="Komaki H."/>
            <person name="Tamura T."/>
        </authorList>
    </citation>
    <scope>NUCLEOTIDE SEQUENCE [LARGE SCALE GENOMIC DNA]</scope>
    <source>
        <strain evidence="1 2">NBRC 107359</strain>
    </source>
</reference>
<proteinExistence type="predicted"/>
<dbReference type="AlphaFoldDB" id="A0A8J3KKU2"/>
<dbReference type="Pfam" id="PF19801">
    <property type="entry name" value="DUF6284"/>
    <property type="match status" value="1"/>
</dbReference>
<organism evidence="1 2">
    <name type="scientific">Catellatospora coxensis</name>
    <dbReference type="NCBI Taxonomy" id="310354"/>
    <lineage>
        <taxon>Bacteria</taxon>
        <taxon>Bacillati</taxon>
        <taxon>Actinomycetota</taxon>
        <taxon>Actinomycetes</taxon>
        <taxon>Micromonosporales</taxon>
        <taxon>Micromonosporaceae</taxon>
        <taxon>Catellatospora</taxon>
    </lineage>
</organism>
<dbReference type="InterPro" id="IPR046251">
    <property type="entry name" value="DUF6284"/>
</dbReference>
<evidence type="ECO:0000313" key="1">
    <source>
        <dbReference type="EMBL" id="GIG04433.1"/>
    </source>
</evidence>
<dbReference type="Proteomes" id="UP000630887">
    <property type="component" value="Unassembled WGS sequence"/>
</dbReference>
<keyword evidence="2" id="KW-1185">Reference proteome</keyword>
<comment type="caution">
    <text evidence="1">The sequence shown here is derived from an EMBL/GenBank/DDBJ whole genome shotgun (WGS) entry which is preliminary data.</text>
</comment>
<gene>
    <name evidence="1" type="ORF">Cco03nite_11330</name>
</gene>
<dbReference type="RefSeq" id="WP_203689206.1">
    <property type="nucleotide sequence ID" value="NZ_BAAALC010000107.1"/>
</dbReference>
<sequence>MAFLDDIDGPSDAELAAIELEWPLIAAEMDLAEIEAQMLTAECRPAELDWRRLRRAERRVLRVLVELLDLTDDTNRPAEQEPRLAVAA</sequence>